<reference evidence="2 3" key="2">
    <citation type="submission" date="2018-11" db="EMBL/GenBank/DDBJ databases">
        <authorList>
            <consortium name="Pathogen Informatics"/>
        </authorList>
    </citation>
    <scope>NUCLEOTIDE SEQUENCE [LARGE SCALE GENOMIC DNA]</scope>
</reference>
<name>A0A0R3TXN1_RODNA</name>
<reference evidence="4" key="1">
    <citation type="submission" date="2017-02" db="UniProtKB">
        <authorList>
            <consortium name="WormBaseParasite"/>
        </authorList>
    </citation>
    <scope>IDENTIFICATION</scope>
</reference>
<organism evidence="4">
    <name type="scientific">Rodentolepis nana</name>
    <name type="common">Dwarf tapeworm</name>
    <name type="synonym">Hymenolepis nana</name>
    <dbReference type="NCBI Taxonomy" id="102285"/>
    <lineage>
        <taxon>Eukaryota</taxon>
        <taxon>Metazoa</taxon>
        <taxon>Spiralia</taxon>
        <taxon>Lophotrochozoa</taxon>
        <taxon>Platyhelminthes</taxon>
        <taxon>Cestoda</taxon>
        <taxon>Eucestoda</taxon>
        <taxon>Cyclophyllidea</taxon>
        <taxon>Hymenolepididae</taxon>
        <taxon>Rodentolepis</taxon>
    </lineage>
</organism>
<protein>
    <submittedName>
        <fullName evidence="4">Band 7 protein</fullName>
    </submittedName>
</protein>
<evidence type="ECO:0000256" key="1">
    <source>
        <dbReference type="SAM" id="Phobius"/>
    </source>
</evidence>
<evidence type="ECO:0000313" key="2">
    <source>
        <dbReference type="EMBL" id="VDO13567.1"/>
    </source>
</evidence>
<keyword evidence="1" id="KW-0812">Transmembrane</keyword>
<proteinExistence type="predicted"/>
<accession>A0A0R3TXN1</accession>
<dbReference type="AlphaFoldDB" id="A0A0R3TXN1"/>
<evidence type="ECO:0000313" key="3">
    <source>
        <dbReference type="Proteomes" id="UP000278807"/>
    </source>
</evidence>
<dbReference type="Proteomes" id="UP000278807">
    <property type="component" value="Unassembled WGS sequence"/>
</dbReference>
<sequence>MNNIISISIHRDLWWLLLLGVGAVVLWGAARLEFTFSGVVVQWGWCVGKLVVAAGSPSGMLFVLPSTPVEVVDFQGISSRASWVLAGENSLITSLLEP</sequence>
<dbReference type="EMBL" id="UZAE01014484">
    <property type="protein sequence ID" value="VDO13567.1"/>
    <property type="molecule type" value="Genomic_DNA"/>
</dbReference>
<feature type="transmembrane region" description="Helical" evidence="1">
    <location>
        <begin position="12"/>
        <end position="30"/>
    </location>
</feature>
<dbReference type="WBParaSite" id="HNAJ_0001262601-mRNA-1">
    <property type="protein sequence ID" value="HNAJ_0001262601-mRNA-1"/>
    <property type="gene ID" value="HNAJ_0001262601"/>
</dbReference>
<evidence type="ECO:0000313" key="4">
    <source>
        <dbReference type="WBParaSite" id="HNAJ_0001262601-mRNA-1"/>
    </source>
</evidence>
<gene>
    <name evidence="2" type="ORF">HNAJ_LOCUS12604</name>
</gene>
<keyword evidence="1" id="KW-1133">Transmembrane helix</keyword>
<keyword evidence="1" id="KW-0472">Membrane</keyword>
<keyword evidence="3" id="KW-1185">Reference proteome</keyword>